<proteinExistence type="predicted"/>
<reference evidence="1" key="1">
    <citation type="submission" date="2018-02" db="EMBL/GenBank/DDBJ databases">
        <title>The genomes of Aspergillus section Nigri reveals drivers in fungal speciation.</title>
        <authorList>
            <consortium name="DOE Joint Genome Institute"/>
            <person name="Vesth T.C."/>
            <person name="Nybo J."/>
            <person name="Theobald S."/>
            <person name="Brandl J."/>
            <person name="Frisvad J.C."/>
            <person name="Nielsen K.F."/>
            <person name="Lyhne E.K."/>
            <person name="Kogle M.E."/>
            <person name="Kuo A."/>
            <person name="Riley R."/>
            <person name="Clum A."/>
            <person name="Nolan M."/>
            <person name="Lipzen A."/>
            <person name="Salamov A."/>
            <person name="Henrissat B."/>
            <person name="Wiebenga A."/>
            <person name="De vries R.P."/>
            <person name="Grigoriev I.V."/>
            <person name="Mortensen U.H."/>
            <person name="Andersen M.R."/>
            <person name="Baker S.E."/>
        </authorList>
    </citation>
    <scope>NUCLEOTIDE SEQUENCE</scope>
    <source>
        <strain evidence="1">CBS 121060</strain>
    </source>
</reference>
<name>A0ACD1HFY3_9EURO</name>
<accession>A0ACD1HFY3</accession>
<dbReference type="Proteomes" id="UP000249661">
    <property type="component" value="Unassembled WGS sequence"/>
</dbReference>
<evidence type="ECO:0000313" key="2">
    <source>
        <dbReference type="Proteomes" id="UP000249661"/>
    </source>
</evidence>
<organism evidence="1 2">
    <name type="scientific">Aspergillus aculeatinus CBS 121060</name>
    <dbReference type="NCBI Taxonomy" id="1448322"/>
    <lineage>
        <taxon>Eukaryota</taxon>
        <taxon>Fungi</taxon>
        <taxon>Dikarya</taxon>
        <taxon>Ascomycota</taxon>
        <taxon>Pezizomycotina</taxon>
        <taxon>Eurotiomycetes</taxon>
        <taxon>Eurotiomycetidae</taxon>
        <taxon>Eurotiales</taxon>
        <taxon>Aspergillaceae</taxon>
        <taxon>Aspergillus</taxon>
        <taxon>Aspergillus subgen. Circumdati</taxon>
    </lineage>
</organism>
<sequence length="887" mass="98656">MPSTPERRSDRPSLSRRSNRHNQPTDEHPSPFGRARQAHLADHFDASLGLSPPYESNSPRRRRNFSQTNSLRGAFAYASRLDSMPDREAAAADASAGYGSYGRNRDPFLLSSPVSNPPNELAETYRQIDDAGSLIDEDPLDADFQLTSLRGNRSRGSSSASARKRTDWFTSYSPDFLNDVPDESSRRKQVDRVDDERRLRRATSSRSPVLSNAGTRDALTSENLQRRDEEGEIQGGAMDVEDDDNEPRPAFHPPQGWGSKAKYRSDWLKTMTRRDNLPLGSTADRSKDPSPPRVRADRDTQSNLERGTMVGERSTGRYDRVPLSDAQNKLSSEQRAEKVTEGERIPNTPITLYPSSTFTKRSPTKRDSQDLLRKLSRTESPGQRNTDEFKTPEAQKVQQRPRIYDKTPVVTGAWIDTPMTERVDKFPEELSRDIVPSPPQNYRYASSFLPRESRISEVSEPSESEALIKTDNEDREQKREEPAFVKKEPVVENKPKDDKTEKDIGKVSKEGQEEEPKKGKQQGGQPEASQTVKPKNKKPLVKPDLPKSALETVLQDFKAHKEILDVGDDTIESLQGLLEGKPSENATAEEEDAAYEKAILKKLELAGSGDNETVDLDRLNEKLKSLAENIQKVKSGLKSLEEQASRDASILTAPLSKGSQSPRATICAKCQAETEGRVYTIISFPRLWKRDPISRRVRPTGLGWCLLIFLAWLYSETTMCDYYCHPIIANVCEGNCLRHDAPQFPYVIPTMLWRWLNLSSILAPVWAILIATVRFVALSLGLWDGFVAEPPRPLNLSGEIRIHGTRVVSLAQSTAAASRGGGGGGGGFFSPSKLWAGRDDERPVVPEAVPELDLNGGGRNPSQSHGGGHAGSGSWDDDGSMDDDEII</sequence>
<gene>
    <name evidence="1" type="ORF">BO66DRAFT_390085</name>
</gene>
<keyword evidence="2" id="KW-1185">Reference proteome</keyword>
<dbReference type="EMBL" id="KZ824944">
    <property type="protein sequence ID" value="RAH72378.1"/>
    <property type="molecule type" value="Genomic_DNA"/>
</dbReference>
<evidence type="ECO:0000313" key="1">
    <source>
        <dbReference type="EMBL" id="RAH72378.1"/>
    </source>
</evidence>
<protein>
    <submittedName>
        <fullName evidence="1">Uncharacterized protein</fullName>
    </submittedName>
</protein>